<dbReference type="EMBL" id="BDCX01000013">
    <property type="protein sequence ID" value="GAT69523.1"/>
    <property type="molecule type" value="Genomic_DNA"/>
</dbReference>
<gene>
    <name evidence="4" type="ORF">PS9374_05198</name>
</gene>
<comment type="caution">
    <text evidence="4">The sequence shown here is derived from an EMBL/GenBank/DDBJ whole genome shotgun (WGS) entry which is preliminary data.</text>
</comment>
<dbReference type="STRING" id="161355.PS9374_05198"/>
<dbReference type="GO" id="GO:0003676">
    <property type="term" value="F:nucleic acid binding"/>
    <property type="evidence" value="ECO:0007669"/>
    <property type="project" value="InterPro"/>
</dbReference>
<dbReference type="InterPro" id="IPR001584">
    <property type="entry name" value="Integrase_cat-core"/>
</dbReference>
<keyword evidence="5" id="KW-1185">Reference proteome</keyword>
<comment type="function">
    <text evidence="1">Involved in the transposition of the insertion sequence.</text>
</comment>
<organism evidence="4 5">
    <name type="scientific">Planomonospora sphaerica</name>
    <dbReference type="NCBI Taxonomy" id="161355"/>
    <lineage>
        <taxon>Bacteria</taxon>
        <taxon>Bacillati</taxon>
        <taxon>Actinomycetota</taxon>
        <taxon>Actinomycetes</taxon>
        <taxon>Streptosporangiales</taxon>
        <taxon>Streptosporangiaceae</taxon>
        <taxon>Planomonospora</taxon>
    </lineage>
</organism>
<sequence length="146" mass="16319">MRIAADARLAERIRTVHAASGQIYGSPRVHAELRGSGLCVNRKRVERLMREHRITGRHHRRRVRTTAPDPAASPVPDLLERDFTAPAPDVCWVGDITYLPVGGRWMYLATVIDVYSRRLVGYAMAEHMRAELVVDALAAAVRIRGG</sequence>
<reference evidence="4 5" key="1">
    <citation type="journal article" date="2016" name="Genome Announc.">
        <title>Draft Genome Sequence of Planomonospora sphaerica JCM9374, a Rare Actinomycete.</title>
        <authorList>
            <person name="Dohra H."/>
            <person name="Suzuki T."/>
            <person name="Inoue Y."/>
            <person name="Kodani S."/>
        </authorList>
    </citation>
    <scope>NUCLEOTIDE SEQUENCE [LARGE SCALE GENOMIC DNA]</scope>
    <source>
        <strain evidence="4 5">JCM 9374</strain>
    </source>
</reference>
<evidence type="ECO:0000256" key="1">
    <source>
        <dbReference type="ARBA" id="ARBA00002286"/>
    </source>
</evidence>
<proteinExistence type="predicted"/>
<evidence type="ECO:0000256" key="2">
    <source>
        <dbReference type="SAM" id="MobiDB-lite"/>
    </source>
</evidence>
<dbReference type="PANTHER" id="PTHR46889:SF4">
    <property type="entry name" value="TRANSPOSASE INSO FOR INSERTION SEQUENCE ELEMENT IS911B-RELATED"/>
    <property type="match status" value="1"/>
</dbReference>
<dbReference type="InterPro" id="IPR025948">
    <property type="entry name" value="HTH-like_dom"/>
</dbReference>
<dbReference type="Gene3D" id="3.30.420.10">
    <property type="entry name" value="Ribonuclease H-like superfamily/Ribonuclease H"/>
    <property type="match status" value="1"/>
</dbReference>
<dbReference type="Pfam" id="PF00665">
    <property type="entry name" value="rve"/>
    <property type="match status" value="1"/>
</dbReference>
<feature type="domain" description="Integrase catalytic" evidence="3">
    <location>
        <begin position="84"/>
        <end position="146"/>
    </location>
</feature>
<evidence type="ECO:0000313" key="5">
    <source>
        <dbReference type="Proteomes" id="UP000077701"/>
    </source>
</evidence>
<name>A0A161MDB7_9ACTN</name>
<dbReference type="InterPro" id="IPR012337">
    <property type="entry name" value="RNaseH-like_sf"/>
</dbReference>
<dbReference type="GO" id="GO:0015074">
    <property type="term" value="P:DNA integration"/>
    <property type="evidence" value="ECO:0007669"/>
    <property type="project" value="InterPro"/>
</dbReference>
<dbReference type="AlphaFoldDB" id="A0A161MDB7"/>
<accession>A0A161MDB7</accession>
<reference evidence="5" key="2">
    <citation type="submission" date="2016-04" db="EMBL/GenBank/DDBJ databases">
        <title>Planomonospora sphaerica JCM9374 whole genome shotgun sequence.</title>
        <authorList>
            <person name="Suzuki T."/>
            <person name="Dohra H."/>
            <person name="Kodani S."/>
        </authorList>
    </citation>
    <scope>NUCLEOTIDE SEQUENCE [LARGE SCALE GENOMIC DNA]</scope>
    <source>
        <strain evidence="5">JCM 9374</strain>
    </source>
</reference>
<dbReference type="PANTHER" id="PTHR46889">
    <property type="entry name" value="TRANSPOSASE INSF FOR INSERTION SEQUENCE IS3B-RELATED"/>
    <property type="match status" value="1"/>
</dbReference>
<dbReference type="Proteomes" id="UP000077701">
    <property type="component" value="Unassembled WGS sequence"/>
</dbReference>
<dbReference type="InterPro" id="IPR050900">
    <property type="entry name" value="Transposase_IS3/IS150/IS904"/>
</dbReference>
<dbReference type="PROSITE" id="PS50994">
    <property type="entry name" value="INTEGRASE"/>
    <property type="match status" value="1"/>
</dbReference>
<dbReference type="InterPro" id="IPR036397">
    <property type="entry name" value="RNaseH_sf"/>
</dbReference>
<protein>
    <submittedName>
        <fullName evidence="4">Integrase</fullName>
    </submittedName>
</protein>
<feature type="region of interest" description="Disordered" evidence="2">
    <location>
        <begin position="57"/>
        <end position="77"/>
    </location>
</feature>
<dbReference type="Pfam" id="PF13276">
    <property type="entry name" value="HTH_21"/>
    <property type="match status" value="1"/>
</dbReference>
<evidence type="ECO:0000259" key="3">
    <source>
        <dbReference type="PROSITE" id="PS50994"/>
    </source>
</evidence>
<dbReference type="SUPFAM" id="SSF53098">
    <property type="entry name" value="Ribonuclease H-like"/>
    <property type="match status" value="1"/>
</dbReference>
<evidence type="ECO:0000313" key="4">
    <source>
        <dbReference type="EMBL" id="GAT69523.1"/>
    </source>
</evidence>